<keyword evidence="3" id="KW-1185">Reference proteome</keyword>
<feature type="compositionally biased region" description="Polar residues" evidence="1">
    <location>
        <begin position="1"/>
        <end position="10"/>
    </location>
</feature>
<evidence type="ECO:0000313" key="2">
    <source>
        <dbReference type="EMBL" id="KAL2453745.1"/>
    </source>
</evidence>
<accession>A0ABD1NQ77</accession>
<gene>
    <name evidence="2" type="ORF">Adt_48754</name>
</gene>
<dbReference type="EMBL" id="JBFOLK010000579">
    <property type="protein sequence ID" value="KAL2453745.1"/>
    <property type="molecule type" value="Genomic_DNA"/>
</dbReference>
<sequence length="129" mass="13936">MVTLLSSQQHTDNEGQSDDGGDRPQVLTSDDVDNEILGTRSSYYIGLGRGPNSPKKTCRASSAQHENVELCQMVQTQQSQLTFAREKIGILEKQNNAIIALLDQLMPGAAEKLTTLTNPASPTPNIADP</sequence>
<comment type="caution">
    <text evidence="2">The sequence shown here is derived from an EMBL/GenBank/DDBJ whole genome shotgun (WGS) entry which is preliminary data.</text>
</comment>
<name>A0ABD1NQ77_9LAMI</name>
<dbReference type="AlphaFoldDB" id="A0ABD1NQ77"/>
<organism evidence="2 3">
    <name type="scientific">Abeliophyllum distichum</name>
    <dbReference type="NCBI Taxonomy" id="126358"/>
    <lineage>
        <taxon>Eukaryota</taxon>
        <taxon>Viridiplantae</taxon>
        <taxon>Streptophyta</taxon>
        <taxon>Embryophyta</taxon>
        <taxon>Tracheophyta</taxon>
        <taxon>Spermatophyta</taxon>
        <taxon>Magnoliopsida</taxon>
        <taxon>eudicotyledons</taxon>
        <taxon>Gunneridae</taxon>
        <taxon>Pentapetalae</taxon>
        <taxon>asterids</taxon>
        <taxon>lamiids</taxon>
        <taxon>Lamiales</taxon>
        <taxon>Oleaceae</taxon>
        <taxon>Forsythieae</taxon>
        <taxon>Abeliophyllum</taxon>
    </lineage>
</organism>
<proteinExistence type="predicted"/>
<dbReference type="Proteomes" id="UP001604336">
    <property type="component" value="Unassembled WGS sequence"/>
</dbReference>
<evidence type="ECO:0000313" key="3">
    <source>
        <dbReference type="Proteomes" id="UP001604336"/>
    </source>
</evidence>
<evidence type="ECO:0000256" key="1">
    <source>
        <dbReference type="SAM" id="MobiDB-lite"/>
    </source>
</evidence>
<feature type="region of interest" description="Disordered" evidence="1">
    <location>
        <begin position="1"/>
        <end position="34"/>
    </location>
</feature>
<protein>
    <submittedName>
        <fullName evidence="2">Uncharacterized protein</fullName>
    </submittedName>
</protein>
<reference evidence="3" key="1">
    <citation type="submission" date="2024-07" db="EMBL/GenBank/DDBJ databases">
        <title>Two chromosome-level genome assemblies of Korean endemic species Abeliophyllum distichum and Forsythia ovata (Oleaceae).</title>
        <authorList>
            <person name="Jang H."/>
        </authorList>
    </citation>
    <scope>NUCLEOTIDE SEQUENCE [LARGE SCALE GENOMIC DNA]</scope>
</reference>